<dbReference type="AlphaFoldDB" id="W6RPD8"/>
<organism evidence="1 2">
    <name type="scientific">Rhizobium favelukesii</name>
    <dbReference type="NCBI Taxonomy" id="348824"/>
    <lineage>
        <taxon>Bacteria</taxon>
        <taxon>Pseudomonadati</taxon>
        <taxon>Pseudomonadota</taxon>
        <taxon>Alphaproteobacteria</taxon>
        <taxon>Hyphomicrobiales</taxon>
        <taxon>Rhizobiaceae</taxon>
        <taxon>Rhizobium/Agrobacterium group</taxon>
        <taxon>Rhizobium</taxon>
    </lineage>
</organism>
<evidence type="ECO:0000313" key="2">
    <source>
        <dbReference type="Proteomes" id="UP000019443"/>
    </source>
</evidence>
<dbReference type="PATRIC" id="fig|348824.6.peg.544"/>
<name>W6RPD8_9HYPH</name>
<proteinExistence type="predicted"/>
<gene>
    <name evidence="1" type="ORF">LPU83_0513</name>
</gene>
<dbReference type="KEGG" id="rhl:LPU83_0513"/>
<sequence>MLRPGGPEKQCRGPTQMGRRVWFHELVEFFVRRRMVKNGPTLEAFWGAPQDAEEESMLLPARSPRRSIPAVIDAAE</sequence>
<dbReference type="HOGENOM" id="CLU_2652011_0_0_5"/>
<dbReference type="Proteomes" id="UP000019443">
    <property type="component" value="Chromosome"/>
</dbReference>
<dbReference type="EMBL" id="HG916852">
    <property type="protein sequence ID" value="CDM56196.1"/>
    <property type="molecule type" value="Genomic_DNA"/>
</dbReference>
<evidence type="ECO:0000313" key="1">
    <source>
        <dbReference type="EMBL" id="CDM56196.1"/>
    </source>
</evidence>
<dbReference type="eggNOG" id="COG1032">
    <property type="taxonomic scope" value="Bacteria"/>
</dbReference>
<reference evidence="1" key="1">
    <citation type="submission" date="2013-11" db="EMBL/GenBank/DDBJ databases">
        <title>Draft genome sequence of the broad-host-range Rhizobium sp. LPU83 strain, a member of the low-genetic diversity Oregon-like Rhizobium sp. group.</title>
        <authorList>
            <person name="Wibberg D."/>
            <person name="Puehler A."/>
            <person name="Schlueter A."/>
        </authorList>
    </citation>
    <scope>NUCLEOTIDE SEQUENCE [LARGE SCALE GENOMIC DNA]</scope>
    <source>
        <strain evidence="1">LPU83</strain>
    </source>
</reference>
<protein>
    <submittedName>
        <fullName evidence="1">Mg-protoporphyrin IX monomethyl ester oxidative cyclase subunit protein</fullName>
    </submittedName>
</protein>
<accession>W6RPD8</accession>
<keyword evidence="2" id="KW-1185">Reference proteome</keyword>